<proteinExistence type="inferred from homology"/>
<protein>
    <submittedName>
        <fullName evidence="7">RNA polymerase sigma factor (Sigma-70 family)</fullName>
    </submittedName>
</protein>
<dbReference type="RefSeq" id="WP_309991824.1">
    <property type="nucleotide sequence ID" value="NZ_JAVDTI010000008.1"/>
</dbReference>
<dbReference type="NCBIfam" id="TIGR02937">
    <property type="entry name" value="sigma70-ECF"/>
    <property type="match status" value="1"/>
</dbReference>
<evidence type="ECO:0000256" key="3">
    <source>
        <dbReference type="ARBA" id="ARBA00023082"/>
    </source>
</evidence>
<dbReference type="Gene3D" id="1.10.10.10">
    <property type="entry name" value="Winged helix-like DNA-binding domain superfamily/Winged helix DNA-binding domain"/>
    <property type="match status" value="1"/>
</dbReference>
<dbReference type="Pfam" id="PF08281">
    <property type="entry name" value="Sigma70_r4_2"/>
    <property type="match status" value="1"/>
</dbReference>
<dbReference type="InterPro" id="IPR013325">
    <property type="entry name" value="RNA_pol_sigma_r2"/>
</dbReference>
<evidence type="ECO:0000256" key="2">
    <source>
        <dbReference type="ARBA" id="ARBA00023015"/>
    </source>
</evidence>
<evidence type="ECO:0000259" key="5">
    <source>
        <dbReference type="Pfam" id="PF04542"/>
    </source>
</evidence>
<evidence type="ECO:0000313" key="7">
    <source>
        <dbReference type="EMBL" id="MDR6809014.1"/>
    </source>
</evidence>
<comment type="caution">
    <text evidence="7">The sequence shown here is derived from an EMBL/GenBank/DDBJ whole genome shotgun (WGS) entry which is preliminary data.</text>
</comment>
<keyword evidence="2" id="KW-0805">Transcription regulation</keyword>
<accession>A0ABU1R6H2</accession>
<keyword evidence="4" id="KW-0804">Transcription</keyword>
<dbReference type="Pfam" id="PF04542">
    <property type="entry name" value="Sigma70_r2"/>
    <property type="match status" value="1"/>
</dbReference>
<dbReference type="SUPFAM" id="SSF88946">
    <property type="entry name" value="Sigma2 domain of RNA polymerase sigma factors"/>
    <property type="match status" value="1"/>
</dbReference>
<feature type="domain" description="RNA polymerase sigma factor 70 region 4 type 2" evidence="6">
    <location>
        <begin position="150"/>
        <end position="201"/>
    </location>
</feature>
<dbReference type="PANTHER" id="PTHR43133:SF46">
    <property type="entry name" value="RNA POLYMERASE SIGMA-70 FACTOR ECF SUBFAMILY"/>
    <property type="match status" value="1"/>
</dbReference>
<evidence type="ECO:0000259" key="6">
    <source>
        <dbReference type="Pfam" id="PF08281"/>
    </source>
</evidence>
<reference evidence="7 8" key="1">
    <citation type="submission" date="2023-07" db="EMBL/GenBank/DDBJ databases">
        <title>Sorghum-associated microbial communities from plants grown in Nebraska, USA.</title>
        <authorList>
            <person name="Schachtman D."/>
        </authorList>
    </citation>
    <scope>NUCLEOTIDE SEQUENCE [LARGE SCALE GENOMIC DNA]</scope>
    <source>
        <strain evidence="7 8">BE57</strain>
    </source>
</reference>
<evidence type="ECO:0000256" key="1">
    <source>
        <dbReference type="ARBA" id="ARBA00010641"/>
    </source>
</evidence>
<evidence type="ECO:0000256" key="4">
    <source>
        <dbReference type="ARBA" id="ARBA00023163"/>
    </source>
</evidence>
<dbReference type="CDD" id="cd06171">
    <property type="entry name" value="Sigma70_r4"/>
    <property type="match status" value="1"/>
</dbReference>
<keyword evidence="8" id="KW-1185">Reference proteome</keyword>
<dbReference type="Proteomes" id="UP001264980">
    <property type="component" value="Unassembled WGS sequence"/>
</dbReference>
<dbReference type="InterPro" id="IPR039425">
    <property type="entry name" value="RNA_pol_sigma-70-like"/>
</dbReference>
<comment type="similarity">
    <text evidence="1">Belongs to the sigma-70 factor family. ECF subfamily.</text>
</comment>
<dbReference type="SUPFAM" id="SSF88659">
    <property type="entry name" value="Sigma3 and sigma4 domains of RNA polymerase sigma factors"/>
    <property type="match status" value="1"/>
</dbReference>
<evidence type="ECO:0000313" key="8">
    <source>
        <dbReference type="Proteomes" id="UP001264980"/>
    </source>
</evidence>
<dbReference type="InterPro" id="IPR013249">
    <property type="entry name" value="RNA_pol_sigma70_r4_t2"/>
</dbReference>
<gene>
    <name evidence="7" type="ORF">J2W84_006079</name>
</gene>
<dbReference type="PANTHER" id="PTHR43133">
    <property type="entry name" value="RNA POLYMERASE ECF-TYPE SIGMA FACTO"/>
    <property type="match status" value="1"/>
</dbReference>
<dbReference type="EMBL" id="JAVDTI010000008">
    <property type="protein sequence ID" value="MDR6809014.1"/>
    <property type="molecule type" value="Genomic_DNA"/>
</dbReference>
<organism evidence="7 8">
    <name type="scientific">Dyadobacter fermentans</name>
    <dbReference type="NCBI Taxonomy" id="94254"/>
    <lineage>
        <taxon>Bacteria</taxon>
        <taxon>Pseudomonadati</taxon>
        <taxon>Bacteroidota</taxon>
        <taxon>Cytophagia</taxon>
        <taxon>Cytophagales</taxon>
        <taxon>Spirosomataceae</taxon>
        <taxon>Dyadobacter</taxon>
    </lineage>
</organism>
<dbReference type="Gene3D" id="1.10.1740.10">
    <property type="match status" value="1"/>
</dbReference>
<dbReference type="InterPro" id="IPR007627">
    <property type="entry name" value="RNA_pol_sigma70_r2"/>
</dbReference>
<name>A0ABU1R6H2_9BACT</name>
<dbReference type="InterPro" id="IPR013324">
    <property type="entry name" value="RNA_pol_sigma_r3/r4-like"/>
</dbReference>
<keyword evidence="3" id="KW-0731">Sigma factor</keyword>
<sequence length="240" mass="27190">MEALNLTNNRKLNPADAAASEPVAPQPSGQPVSPLWNMLRAGSGEAFEQIFRHYYPSLLNYGLRFNKDDEEVKDCIQILFMNIWERKAFLGNSDSIRNYLLASLRRLILKRAKANPMTVALEEDDSLFHVELSVEMQMIRDQTLKENVLSLQNAIQNLPARQKEALYLRFYNEQSFGEIALIMNISTRAVYKLIYKALDALNEELAPQGRDVPFVLGVYMALLGAGSVMGEGVEVIKEFM</sequence>
<dbReference type="InterPro" id="IPR014284">
    <property type="entry name" value="RNA_pol_sigma-70_dom"/>
</dbReference>
<feature type="domain" description="RNA polymerase sigma-70 region 2" evidence="5">
    <location>
        <begin position="50"/>
        <end position="113"/>
    </location>
</feature>
<dbReference type="InterPro" id="IPR036388">
    <property type="entry name" value="WH-like_DNA-bd_sf"/>
</dbReference>